<reference evidence="7 8" key="1">
    <citation type="submission" date="2018-10" db="EMBL/GenBank/DDBJ databases">
        <title>Genomic Encyclopedia of Type Strains, Phase IV (KMG-IV): sequencing the most valuable type-strain genomes for metagenomic binning, comparative biology and taxonomic classification.</title>
        <authorList>
            <person name="Goeker M."/>
        </authorList>
    </citation>
    <scope>NUCLEOTIDE SEQUENCE [LARGE SCALE GENOMIC DNA]</scope>
    <source>
        <strain evidence="7 8">DSM 23841</strain>
    </source>
</reference>
<evidence type="ECO:0000256" key="4">
    <source>
        <dbReference type="ARBA" id="ARBA00022989"/>
    </source>
</evidence>
<dbReference type="NCBIfam" id="TIGR00901">
    <property type="entry name" value="2A0125"/>
    <property type="match status" value="1"/>
</dbReference>
<dbReference type="RefSeq" id="WP_121457933.1">
    <property type="nucleotide sequence ID" value="NZ_RBXP01000014.1"/>
</dbReference>
<accession>A0A495WCS0</accession>
<organism evidence="7 8">
    <name type="scientific">Azonexus fungiphilus</name>
    <dbReference type="NCBI Taxonomy" id="146940"/>
    <lineage>
        <taxon>Bacteria</taxon>
        <taxon>Pseudomonadati</taxon>
        <taxon>Pseudomonadota</taxon>
        <taxon>Betaproteobacteria</taxon>
        <taxon>Rhodocyclales</taxon>
        <taxon>Azonexaceae</taxon>
        <taxon>Azonexus</taxon>
    </lineage>
</organism>
<dbReference type="GO" id="GO:0022857">
    <property type="term" value="F:transmembrane transporter activity"/>
    <property type="evidence" value="ECO:0007669"/>
    <property type="project" value="InterPro"/>
</dbReference>
<feature type="transmembrane region" description="Helical" evidence="6">
    <location>
        <begin position="368"/>
        <end position="387"/>
    </location>
</feature>
<feature type="transmembrane region" description="Helical" evidence="6">
    <location>
        <begin position="301"/>
        <end position="327"/>
    </location>
</feature>
<keyword evidence="2" id="KW-0813">Transport</keyword>
<comment type="caution">
    <text evidence="7">The sequence shown here is derived from an EMBL/GenBank/DDBJ whole genome shotgun (WGS) entry which is preliminary data.</text>
</comment>
<dbReference type="InterPro" id="IPR004752">
    <property type="entry name" value="AmpG_permease/AT-1"/>
</dbReference>
<dbReference type="InterPro" id="IPR036259">
    <property type="entry name" value="MFS_trans_sf"/>
</dbReference>
<keyword evidence="3 6" id="KW-0812">Transmembrane</keyword>
<feature type="transmembrane region" description="Helical" evidence="6">
    <location>
        <begin position="23"/>
        <end position="42"/>
    </location>
</feature>
<evidence type="ECO:0000256" key="1">
    <source>
        <dbReference type="ARBA" id="ARBA00004141"/>
    </source>
</evidence>
<dbReference type="AlphaFoldDB" id="A0A495WCS0"/>
<dbReference type="PANTHER" id="PTHR12778">
    <property type="entry name" value="SOLUTE CARRIER FAMILY 33 ACETYL-COA TRANSPORTER -RELATED"/>
    <property type="match status" value="1"/>
</dbReference>
<sequence>MFCRFLPAPPGPLFLTALHLARGWRLSAILLLGFASGLPLALTGQAMQAWLTIDGIDLATIGFFGLVGIPYTFKFLWAPLMDRFEPPWLGRRRGWLVLTQLALAALLWWMSTLSPAAAPAPFAVAAVLVAFLSASQDVVVDAYRTDLLPEDERGLGASVHVFAYRLAMILSGGIALIWAGQWQSWPRVYETMAAIMLACSVLSLLMLPGVSAALKPLASDPRRELFGFVAMLGGVIVGYWLARLLLIAAGLDPNDANRWIQLLFVLAEIALALPLAAWAAKRAGFETLNRSLSSYFSQQGAAAFLALIILYKLGDAFAGSLTTPFLIKGMGFAQEEVGIANKVIGIWLTIFGAFLGGLIMTRLALYRSLLLFGVLQLVSNFGFYLLAQLGKGAWGEVTVPAFDWWIVSLAQPAVLDGLLLAVIAGENISGGMGTVAFVALLMGLCNQQFTATHYAMLSAFAAVGRIYVSPLSGVLSASIGWPAFFLFSIVVAVPGVVMVWWLRSALNALGRPPVVAAADD</sequence>
<dbReference type="SUPFAM" id="SSF103473">
    <property type="entry name" value="MFS general substrate transporter"/>
    <property type="match status" value="1"/>
</dbReference>
<proteinExistence type="predicted"/>
<keyword evidence="8" id="KW-1185">Reference proteome</keyword>
<feature type="transmembrane region" description="Helical" evidence="6">
    <location>
        <begin position="418"/>
        <end position="442"/>
    </location>
</feature>
<evidence type="ECO:0000256" key="2">
    <source>
        <dbReference type="ARBA" id="ARBA00022448"/>
    </source>
</evidence>
<dbReference type="PANTHER" id="PTHR12778:SF10">
    <property type="entry name" value="MAJOR FACILITATOR SUPERFAMILY DOMAIN-CONTAINING PROTEIN 3"/>
    <property type="match status" value="1"/>
</dbReference>
<keyword evidence="4 6" id="KW-1133">Transmembrane helix</keyword>
<evidence type="ECO:0000313" key="8">
    <source>
        <dbReference type="Proteomes" id="UP000270626"/>
    </source>
</evidence>
<evidence type="ECO:0000313" key="7">
    <source>
        <dbReference type="EMBL" id="RKT58553.1"/>
    </source>
</evidence>
<dbReference type="Proteomes" id="UP000270626">
    <property type="component" value="Unassembled WGS sequence"/>
</dbReference>
<dbReference type="EMBL" id="RBXP01000014">
    <property type="protein sequence ID" value="RKT58553.1"/>
    <property type="molecule type" value="Genomic_DNA"/>
</dbReference>
<feature type="transmembrane region" description="Helical" evidence="6">
    <location>
        <begin position="191"/>
        <end position="213"/>
    </location>
</feature>
<dbReference type="Gene3D" id="1.20.1250.20">
    <property type="entry name" value="MFS general substrate transporter like domains"/>
    <property type="match status" value="1"/>
</dbReference>
<keyword evidence="5 6" id="KW-0472">Membrane</keyword>
<feature type="transmembrane region" description="Helical" evidence="6">
    <location>
        <begin position="481"/>
        <end position="502"/>
    </location>
</feature>
<name>A0A495WCS0_9RHOO</name>
<feature type="transmembrane region" description="Helical" evidence="6">
    <location>
        <begin position="94"/>
        <end position="110"/>
    </location>
</feature>
<dbReference type="Pfam" id="PF07690">
    <property type="entry name" value="MFS_1"/>
    <property type="match status" value="1"/>
</dbReference>
<gene>
    <name evidence="7" type="ORF">DFR40_1572</name>
</gene>
<evidence type="ECO:0000256" key="6">
    <source>
        <dbReference type="SAM" id="Phobius"/>
    </source>
</evidence>
<feature type="transmembrane region" description="Helical" evidence="6">
    <location>
        <begin position="259"/>
        <end position="280"/>
    </location>
</feature>
<feature type="transmembrane region" description="Helical" evidence="6">
    <location>
        <begin position="155"/>
        <end position="179"/>
    </location>
</feature>
<feature type="transmembrane region" description="Helical" evidence="6">
    <location>
        <begin position="116"/>
        <end position="134"/>
    </location>
</feature>
<evidence type="ECO:0000256" key="5">
    <source>
        <dbReference type="ARBA" id="ARBA00023136"/>
    </source>
</evidence>
<feature type="transmembrane region" description="Helical" evidence="6">
    <location>
        <begin position="339"/>
        <end position="361"/>
    </location>
</feature>
<protein>
    <submittedName>
        <fullName evidence="7">PAT family beta-lactamase induction signal transducer AmpG</fullName>
    </submittedName>
</protein>
<feature type="transmembrane region" description="Helical" evidence="6">
    <location>
        <begin position="225"/>
        <end position="247"/>
    </location>
</feature>
<dbReference type="InterPro" id="IPR011701">
    <property type="entry name" value="MFS"/>
</dbReference>
<evidence type="ECO:0000256" key="3">
    <source>
        <dbReference type="ARBA" id="ARBA00022692"/>
    </source>
</evidence>
<dbReference type="OrthoDB" id="9787815at2"/>
<comment type="subcellular location">
    <subcellularLocation>
        <location evidence="1">Membrane</location>
        <topology evidence="1">Multi-pass membrane protein</topology>
    </subcellularLocation>
</comment>
<dbReference type="GO" id="GO:0016020">
    <property type="term" value="C:membrane"/>
    <property type="evidence" value="ECO:0007669"/>
    <property type="project" value="UniProtKB-SubCell"/>
</dbReference>
<feature type="transmembrane region" description="Helical" evidence="6">
    <location>
        <begin position="48"/>
        <end position="73"/>
    </location>
</feature>